<evidence type="ECO:0000256" key="1">
    <source>
        <dbReference type="SAM" id="SignalP"/>
    </source>
</evidence>
<feature type="signal peptide" evidence="1">
    <location>
        <begin position="1"/>
        <end position="26"/>
    </location>
</feature>
<evidence type="ECO:0000313" key="2">
    <source>
        <dbReference type="EMBL" id="KCZ52551.1"/>
    </source>
</evidence>
<dbReference type="PATRIC" id="fig|1280946.3.peg.2959"/>
<accession>A0A062TWZ7</accession>
<gene>
    <name evidence="2" type="ORF">HY29_04530</name>
</gene>
<sequence>MNLTKHLARLGTASLFLAMAASPALAETKDAPAEARLNPVNAALLYHQVSGEPAPVTSMMAKPLNMRFDNEFERRRFAKEAFPAFQKMAKDVLDQPAYYAKFSVRLGDYDFTNERFPLNGIYSGSMYFHYDAGKAGSEGLDYAVRIVNTDDIKFLDMAPDQAEALLNKVNGKISAEMWMVPTSPVSAGWIKMNNDYFRTVQMKATVLKLFDKNGDLIAEIKSKTPNLKNKAKAVKDNPIREPEFSNPWTAEDAPTAILDHYKWYIQGKYKVPNSDYGADSFQSVMELGGAVAKGCTASFGYSECKRLMTARRNMVNRCAATVAKERKRECYKIEDLPYTTEEADSYSNRTSN</sequence>
<dbReference type="InterPro" id="IPR032325">
    <property type="entry name" value="DUF4852"/>
</dbReference>
<protein>
    <recommendedName>
        <fullName evidence="4">DUF4852 domain-containing protein</fullName>
    </recommendedName>
</protein>
<evidence type="ECO:0008006" key="4">
    <source>
        <dbReference type="Google" id="ProtNLM"/>
    </source>
</evidence>
<reference evidence="2 3" key="1">
    <citation type="journal article" date="2014" name="Antonie Van Leeuwenhoek">
        <title>Hyphomonas beringensis sp. nov. and Hyphomonas chukchiensis sp. nov., isolated from surface seawater of the Bering Sea and Chukchi Sea.</title>
        <authorList>
            <person name="Li C."/>
            <person name="Lai Q."/>
            <person name="Li G."/>
            <person name="Dong C."/>
            <person name="Wang J."/>
            <person name="Liao Y."/>
            <person name="Shao Z."/>
        </authorList>
    </citation>
    <scope>NUCLEOTIDE SEQUENCE [LARGE SCALE GENOMIC DNA]</scope>
    <source>
        <strain evidence="2 3">25B14_1</strain>
    </source>
</reference>
<dbReference type="Proteomes" id="UP000027037">
    <property type="component" value="Unassembled WGS sequence"/>
</dbReference>
<keyword evidence="1" id="KW-0732">Signal</keyword>
<dbReference type="EMBL" id="AWFF01000065">
    <property type="protein sequence ID" value="KCZ52551.1"/>
    <property type="molecule type" value="Genomic_DNA"/>
</dbReference>
<dbReference type="OrthoDB" id="9885787at2"/>
<comment type="caution">
    <text evidence="2">The sequence shown here is derived from an EMBL/GenBank/DDBJ whole genome shotgun (WGS) entry which is preliminary data.</text>
</comment>
<proteinExistence type="predicted"/>
<feature type="chain" id="PRO_5001618585" description="DUF4852 domain-containing protein" evidence="1">
    <location>
        <begin position="27"/>
        <end position="352"/>
    </location>
</feature>
<name>A0A062TWZ7_9PROT</name>
<dbReference type="AlphaFoldDB" id="A0A062TWZ7"/>
<dbReference type="Pfam" id="PF16144">
    <property type="entry name" value="DUF4852"/>
    <property type="match status" value="1"/>
</dbReference>
<evidence type="ECO:0000313" key="3">
    <source>
        <dbReference type="Proteomes" id="UP000027037"/>
    </source>
</evidence>
<dbReference type="RefSeq" id="WP_034798271.1">
    <property type="nucleotide sequence ID" value="NZ_AWFF01000065.1"/>
</dbReference>
<keyword evidence="3" id="KW-1185">Reference proteome</keyword>
<organism evidence="2 3">
    <name type="scientific">Hyphomonas beringensis</name>
    <dbReference type="NCBI Taxonomy" id="1280946"/>
    <lineage>
        <taxon>Bacteria</taxon>
        <taxon>Pseudomonadati</taxon>
        <taxon>Pseudomonadota</taxon>
        <taxon>Alphaproteobacteria</taxon>
        <taxon>Hyphomonadales</taxon>
        <taxon>Hyphomonadaceae</taxon>
        <taxon>Hyphomonas</taxon>
    </lineage>
</organism>